<dbReference type="SUPFAM" id="SSF50405">
    <property type="entry name" value="Actin-crosslinking proteins"/>
    <property type="match status" value="1"/>
</dbReference>
<gene>
    <name evidence="2" type="ORF">PBS001_LOCUS4146</name>
</gene>
<keyword evidence="3" id="KW-1185">Reference proteome</keyword>
<comment type="caution">
    <text evidence="2">The sequence shown here is derived from an EMBL/GenBank/DDBJ whole genome shotgun (WGS) entry which is preliminary data.</text>
</comment>
<reference evidence="2 3" key="1">
    <citation type="submission" date="2021-11" db="EMBL/GenBank/DDBJ databases">
        <authorList>
            <person name="Islam A."/>
            <person name="Islam S."/>
            <person name="Flora M.S."/>
            <person name="Rahman M."/>
            <person name="Ziaur R.M."/>
            <person name="Epstein J.H."/>
            <person name="Hassan M."/>
            <person name="Klassen M."/>
            <person name="Woodard K."/>
            <person name="Webb A."/>
            <person name="Webby R.J."/>
            <person name="El Zowalaty M.E."/>
        </authorList>
    </citation>
    <scope>NUCLEOTIDE SEQUENCE [LARGE SCALE GENOMIC DNA]</scope>
    <source>
        <strain evidence="2">Pbs1</strain>
    </source>
</reference>
<evidence type="ECO:0000256" key="1">
    <source>
        <dbReference type="SAM" id="MobiDB-lite"/>
    </source>
</evidence>
<feature type="compositionally biased region" description="Low complexity" evidence="1">
    <location>
        <begin position="510"/>
        <end position="528"/>
    </location>
</feature>
<protein>
    <submittedName>
        <fullName evidence="2">Uncharacterized protein</fullName>
    </submittedName>
</protein>
<dbReference type="InterPro" id="IPR008999">
    <property type="entry name" value="Actin-crosslinking"/>
</dbReference>
<evidence type="ECO:0000313" key="2">
    <source>
        <dbReference type="EMBL" id="CAH0517544.1"/>
    </source>
</evidence>
<feature type="region of interest" description="Disordered" evidence="1">
    <location>
        <begin position="510"/>
        <end position="529"/>
    </location>
</feature>
<evidence type="ECO:0000313" key="3">
    <source>
        <dbReference type="Proteomes" id="UP001158986"/>
    </source>
</evidence>
<dbReference type="EMBL" id="CAKLCB010000244">
    <property type="protein sequence ID" value="CAH0517544.1"/>
    <property type="molecule type" value="Genomic_DNA"/>
</dbReference>
<accession>A0ABN8CY28</accession>
<organism evidence="2 3">
    <name type="scientific">Peronospora belbahrii</name>
    <dbReference type="NCBI Taxonomy" id="622444"/>
    <lineage>
        <taxon>Eukaryota</taxon>
        <taxon>Sar</taxon>
        <taxon>Stramenopiles</taxon>
        <taxon>Oomycota</taxon>
        <taxon>Peronosporomycetes</taxon>
        <taxon>Peronosporales</taxon>
        <taxon>Peronosporaceae</taxon>
        <taxon>Peronospora</taxon>
    </lineage>
</organism>
<sequence length="1018" mass="112478">MKQVQRARSELFQSIHENWLYPNQNLASLRHSLSQSSRTKHQVSSDLLASSTASTSSSLYDQVKGHFKDHVITKTQLQPVYLMDSATGSFLRATLHRKLVFSIKPNGSCLFYFEQGKSHHWGLRSVMTQRYIGQNLVQNLVVASKKLHAWEAFRVLQRPQDHGLGACSPQVYFILGASRFGKGMWLANKSGSMSFGHSAKMSTKTRNNNLNQEIESEKSHVESNYPSKRGTSRQRGLFLSKQFDHAIGFVYSSDLSALMAIAASVRSQLDSSLASRTNAKAEAAPHFIGTSQQLKGGMFQTPILARWDLGDVRLPWLETSANPDFKRTPSFLQIPEKEMTELTTTTIRGSSVNGFLEMIVPRAIRTKCKIDQSRLTQSAPVGSSATSSPKARGEKYDSVDLLCDWHAHPHFGLVRALSHCSDSGVLSSSVCSSRGTTKCEAPNRVKAVTIEQYHSCTVDDDLSDGDGENKIQVLHKATLRFKMYALSIPYSNCFSIEVVVDVEDVPVSPDDGIERSSSAGGDTTSTGTFDKKIDGKLAEGYRHNPAMKMRWRAGVMFSRNTMFKAQIEHGALDGVRNACASVLKHLRDENMRLQTTSPFARRRSFIDTDGPSGFMNADTASALAANGSMKSLSCRGKFSMKPDLTFLPQAFTIEIGKGLSSAINGAHLVSDNHSTLPAWLPWRPFSGEQSSSFGLVPRHAVTAATATPFFESVPEEFTQVLEVNMGSKVTASLFFEALLSDSCSFFRSAHADSGTMEVDISTWHAMLSPGKSRERTDGNIRKQVFRMLLNRVPGVDIAQVEDFQYYALIKARTQDQMMSGTGHGETDSNRSVKRGSFIQCVGGSQMSMGRDHKCSLFGLVKDTKVYEITPGSLNSQRLEFGMKVYVPALLEGSQFSIEVLVIVEPGDDNTVGHFLRVFFALPLRHGQSETREHAVINPHVVAGVLCGLKQIWKQVAQTMMEICETIVPPHGHQSLSEMAQGFKDLDMYLLQQSRINPNLPTHDELTSQLIEAIAAAYE</sequence>
<dbReference type="Proteomes" id="UP001158986">
    <property type="component" value="Unassembled WGS sequence"/>
</dbReference>
<name>A0ABN8CY28_9STRA</name>
<proteinExistence type="predicted"/>